<evidence type="ECO:0000256" key="2">
    <source>
        <dbReference type="ARBA" id="ARBA00009539"/>
    </source>
</evidence>
<dbReference type="EC" id="1.5.1.3" evidence="3 9"/>
<dbReference type="GO" id="GO:0005829">
    <property type="term" value="C:cytosol"/>
    <property type="evidence" value="ECO:0007669"/>
    <property type="project" value="TreeGrafter"/>
</dbReference>
<accession>A0A4P7IL65</accession>
<dbReference type="Gene3D" id="3.40.430.10">
    <property type="entry name" value="Dihydrofolate Reductase, subunit A"/>
    <property type="match status" value="1"/>
</dbReference>
<keyword evidence="13" id="KW-1185">Reference proteome</keyword>
<evidence type="ECO:0000256" key="3">
    <source>
        <dbReference type="ARBA" id="ARBA00012856"/>
    </source>
</evidence>
<evidence type="ECO:0000256" key="9">
    <source>
        <dbReference type="PIRNR" id="PIRNR000194"/>
    </source>
</evidence>
<sequence length="165" mass="18611">MTRPHQRVVLVAALARNRVIGHEGRIPWHLPHDFAHFKRETLGHTLVMGRLTWDSIGRPLPGRRTIVITRDLTFDPGHDDVHVVHSLETALELAADLPGDVMVAGGGQVYEAALPHATHQVLTEVDLEPEGDAFYPVYAAEEWVETRREIGEGLEWVWLERRLTA</sequence>
<evidence type="ECO:0000256" key="8">
    <source>
        <dbReference type="ARBA" id="ARBA00025067"/>
    </source>
</evidence>
<dbReference type="GO" id="GO:0046452">
    <property type="term" value="P:dihydrofolate metabolic process"/>
    <property type="evidence" value="ECO:0007669"/>
    <property type="project" value="TreeGrafter"/>
</dbReference>
<dbReference type="GO" id="GO:0070401">
    <property type="term" value="F:NADP+ binding"/>
    <property type="evidence" value="ECO:0007669"/>
    <property type="project" value="UniProtKB-ARBA"/>
</dbReference>
<proteinExistence type="inferred from homology"/>
<dbReference type="GO" id="GO:0046654">
    <property type="term" value="P:tetrahydrofolate biosynthetic process"/>
    <property type="evidence" value="ECO:0007669"/>
    <property type="project" value="UniProtKB-UniPathway"/>
</dbReference>
<name>A0A4P7IL65_9ACTN</name>
<dbReference type="AlphaFoldDB" id="A0A4P7IL65"/>
<dbReference type="EMBL" id="CP038436">
    <property type="protein sequence ID" value="QBX56801.1"/>
    <property type="molecule type" value="Genomic_DNA"/>
</dbReference>
<dbReference type="InterPro" id="IPR001796">
    <property type="entry name" value="DHFR_dom"/>
</dbReference>
<dbReference type="InterPro" id="IPR012259">
    <property type="entry name" value="DHFR"/>
</dbReference>
<evidence type="ECO:0000256" key="10">
    <source>
        <dbReference type="RuleBase" id="RU004474"/>
    </source>
</evidence>
<dbReference type="Pfam" id="PF00186">
    <property type="entry name" value="DHFR_1"/>
    <property type="match status" value="1"/>
</dbReference>
<dbReference type="CDD" id="cd00209">
    <property type="entry name" value="DHFR"/>
    <property type="match status" value="1"/>
</dbReference>
<dbReference type="InterPro" id="IPR017925">
    <property type="entry name" value="DHFR_CS"/>
</dbReference>
<dbReference type="PANTHER" id="PTHR48069">
    <property type="entry name" value="DIHYDROFOLATE REDUCTASE"/>
    <property type="match status" value="1"/>
</dbReference>
<evidence type="ECO:0000256" key="4">
    <source>
        <dbReference type="ARBA" id="ARBA00018886"/>
    </source>
</evidence>
<evidence type="ECO:0000313" key="12">
    <source>
        <dbReference type="EMBL" id="QBX56801.1"/>
    </source>
</evidence>
<dbReference type="UniPathway" id="UPA00077">
    <property type="reaction ID" value="UER00158"/>
</dbReference>
<dbReference type="GO" id="GO:0006730">
    <property type="term" value="P:one-carbon metabolic process"/>
    <property type="evidence" value="ECO:0007669"/>
    <property type="project" value="UniProtKB-KW"/>
</dbReference>
<keyword evidence="5 9" id="KW-0554">One-carbon metabolism</keyword>
<dbReference type="PRINTS" id="PR00070">
    <property type="entry name" value="DHFR"/>
</dbReference>
<comment type="similarity">
    <text evidence="2 9 10">Belongs to the dihydrofolate reductase family.</text>
</comment>
<evidence type="ECO:0000256" key="5">
    <source>
        <dbReference type="ARBA" id="ARBA00022563"/>
    </source>
</evidence>
<dbReference type="RefSeq" id="WP_135268786.1">
    <property type="nucleotide sequence ID" value="NZ_CP038436.1"/>
</dbReference>
<evidence type="ECO:0000256" key="1">
    <source>
        <dbReference type="ARBA" id="ARBA00004903"/>
    </source>
</evidence>
<comment type="catalytic activity">
    <reaction evidence="9">
        <text>(6S)-5,6,7,8-tetrahydrofolate + NADP(+) = 7,8-dihydrofolate + NADPH + H(+)</text>
        <dbReference type="Rhea" id="RHEA:15009"/>
        <dbReference type="ChEBI" id="CHEBI:15378"/>
        <dbReference type="ChEBI" id="CHEBI:57451"/>
        <dbReference type="ChEBI" id="CHEBI:57453"/>
        <dbReference type="ChEBI" id="CHEBI:57783"/>
        <dbReference type="ChEBI" id="CHEBI:58349"/>
        <dbReference type="EC" id="1.5.1.3"/>
    </reaction>
</comment>
<protein>
    <recommendedName>
        <fullName evidence="4 9">Dihydrofolate reductase</fullName>
        <ecNumber evidence="3 9">1.5.1.3</ecNumber>
    </recommendedName>
</protein>
<dbReference type="GO" id="GO:0004146">
    <property type="term" value="F:dihydrofolate reductase activity"/>
    <property type="evidence" value="ECO:0007669"/>
    <property type="project" value="UniProtKB-EC"/>
</dbReference>
<dbReference type="PROSITE" id="PS00075">
    <property type="entry name" value="DHFR_1"/>
    <property type="match status" value="1"/>
</dbReference>
<comment type="function">
    <text evidence="8 9">Key enzyme in folate metabolism. Catalyzes an essential reaction for de novo glycine and purine synthesis, and for DNA precursor synthesis.</text>
</comment>
<dbReference type="OrthoDB" id="9804315at2"/>
<dbReference type="KEGG" id="nsn:EXE58_15975"/>
<evidence type="ECO:0000259" key="11">
    <source>
        <dbReference type="PROSITE" id="PS51330"/>
    </source>
</evidence>
<dbReference type="PROSITE" id="PS51330">
    <property type="entry name" value="DHFR_2"/>
    <property type="match status" value="1"/>
</dbReference>
<keyword evidence="7 9" id="KW-0560">Oxidoreductase</keyword>
<dbReference type="GO" id="GO:0046655">
    <property type="term" value="P:folic acid metabolic process"/>
    <property type="evidence" value="ECO:0007669"/>
    <property type="project" value="TreeGrafter"/>
</dbReference>
<evidence type="ECO:0000313" key="13">
    <source>
        <dbReference type="Proteomes" id="UP000294853"/>
    </source>
</evidence>
<comment type="pathway">
    <text evidence="1 9">Cofactor biosynthesis; tetrahydrofolate biosynthesis; 5,6,7,8-tetrahydrofolate from 7,8-dihydrofolate: step 1/1.</text>
</comment>
<dbReference type="PIRSF" id="PIRSF000194">
    <property type="entry name" value="DHFR"/>
    <property type="match status" value="1"/>
</dbReference>
<dbReference type="FunFam" id="3.40.430.10:FF:000001">
    <property type="entry name" value="Dihydrofolate reductase"/>
    <property type="match status" value="1"/>
</dbReference>
<dbReference type="SUPFAM" id="SSF53597">
    <property type="entry name" value="Dihydrofolate reductase-like"/>
    <property type="match status" value="1"/>
</dbReference>
<evidence type="ECO:0000256" key="6">
    <source>
        <dbReference type="ARBA" id="ARBA00022857"/>
    </source>
</evidence>
<feature type="domain" description="DHFR" evidence="11">
    <location>
        <begin position="7"/>
        <end position="165"/>
    </location>
</feature>
<keyword evidence="6 9" id="KW-0521">NADP</keyword>
<organism evidence="12 13">
    <name type="scientific">Nocardioides seonyuensis</name>
    <dbReference type="NCBI Taxonomy" id="2518371"/>
    <lineage>
        <taxon>Bacteria</taxon>
        <taxon>Bacillati</taxon>
        <taxon>Actinomycetota</taxon>
        <taxon>Actinomycetes</taxon>
        <taxon>Propionibacteriales</taxon>
        <taxon>Nocardioidaceae</taxon>
        <taxon>Nocardioides</taxon>
    </lineage>
</organism>
<dbReference type="PANTHER" id="PTHR48069:SF3">
    <property type="entry name" value="DIHYDROFOLATE REDUCTASE"/>
    <property type="match status" value="1"/>
</dbReference>
<dbReference type="Proteomes" id="UP000294853">
    <property type="component" value="Chromosome"/>
</dbReference>
<gene>
    <name evidence="12" type="ORF">EXE58_15975</name>
</gene>
<evidence type="ECO:0000256" key="7">
    <source>
        <dbReference type="ARBA" id="ARBA00023002"/>
    </source>
</evidence>
<dbReference type="InterPro" id="IPR024072">
    <property type="entry name" value="DHFR-like_dom_sf"/>
</dbReference>
<reference evidence="12 13" key="1">
    <citation type="submission" date="2019-03" db="EMBL/GenBank/DDBJ databases">
        <title>Three New Species of Nocardioides, Nocardioides euryhalodurans sp. nov., Nocardioides seonyuensis sp. nov. and Nocardioides eburneoflavus sp. nov. Iolated from Soil.</title>
        <authorList>
            <person name="Roh S.G."/>
            <person name="Lee C."/>
            <person name="Kim M.-K."/>
            <person name="Kim S.B."/>
        </authorList>
    </citation>
    <scope>NUCLEOTIDE SEQUENCE [LARGE SCALE GENOMIC DNA]</scope>
    <source>
        <strain evidence="12 13">MMS17-SY207-3</strain>
    </source>
</reference>